<protein>
    <submittedName>
        <fullName evidence="6">Uncharacterized protein</fullName>
    </submittedName>
</protein>
<dbReference type="AlphaFoldDB" id="A0A8S1ELJ2"/>
<keyword evidence="3" id="KW-0496">Mitochondrion</keyword>
<dbReference type="InterPro" id="IPR011249">
    <property type="entry name" value="Metalloenz_LuxS/M16"/>
</dbReference>
<dbReference type="FunFam" id="3.30.830.10:FF:000039">
    <property type="entry name" value="Ubiquinol-cytochrome c reductase core subunit 2"/>
    <property type="match status" value="1"/>
</dbReference>
<comment type="caution">
    <text evidence="6">The sequence shown here is derived from an EMBL/GenBank/DDBJ whole genome shotgun (WGS) entry which is preliminary data.</text>
</comment>
<evidence type="ECO:0000313" key="6">
    <source>
        <dbReference type="EMBL" id="CAB3402103.1"/>
    </source>
</evidence>
<dbReference type="PANTHER" id="PTHR11851:SF226">
    <property type="entry name" value="CYTOCHROME B-C1 COMPLEX SUBUNIT 2, MITOCHONDRIAL"/>
    <property type="match status" value="1"/>
</dbReference>
<dbReference type="Pfam" id="PF00675">
    <property type="entry name" value="Peptidase_M16"/>
    <property type="match status" value="1"/>
</dbReference>
<dbReference type="Pfam" id="PF05193">
    <property type="entry name" value="Peptidase_M16_C"/>
    <property type="match status" value="1"/>
</dbReference>
<reference evidence="6 7" key="1">
    <citation type="submission" date="2020-04" db="EMBL/GenBank/DDBJ databases">
        <authorList>
            <person name="Laetsch R D."/>
            <person name="Stevens L."/>
            <person name="Kumar S."/>
            <person name="Blaxter L. M."/>
        </authorList>
    </citation>
    <scope>NUCLEOTIDE SEQUENCE [LARGE SCALE GENOMIC DNA]</scope>
</reference>
<keyword evidence="7" id="KW-1185">Reference proteome</keyword>
<evidence type="ECO:0000313" key="7">
    <source>
        <dbReference type="Proteomes" id="UP000494206"/>
    </source>
</evidence>
<dbReference type="GO" id="GO:0016020">
    <property type="term" value="C:membrane"/>
    <property type="evidence" value="ECO:0007669"/>
    <property type="project" value="UniProtKB-ARBA"/>
</dbReference>
<organism evidence="6 7">
    <name type="scientific">Caenorhabditis bovis</name>
    <dbReference type="NCBI Taxonomy" id="2654633"/>
    <lineage>
        <taxon>Eukaryota</taxon>
        <taxon>Metazoa</taxon>
        <taxon>Ecdysozoa</taxon>
        <taxon>Nematoda</taxon>
        <taxon>Chromadorea</taxon>
        <taxon>Rhabditida</taxon>
        <taxon>Rhabditina</taxon>
        <taxon>Rhabditomorpha</taxon>
        <taxon>Rhabditoidea</taxon>
        <taxon>Rhabditidae</taxon>
        <taxon>Peloderinae</taxon>
        <taxon>Caenorhabditis</taxon>
    </lineage>
</organism>
<dbReference type="Proteomes" id="UP000494206">
    <property type="component" value="Unassembled WGS sequence"/>
</dbReference>
<dbReference type="SUPFAM" id="SSF63411">
    <property type="entry name" value="LuxS/MPP-like metallohydrolase"/>
    <property type="match status" value="2"/>
</dbReference>
<dbReference type="InterPro" id="IPR007863">
    <property type="entry name" value="Peptidase_M16_C"/>
</dbReference>
<dbReference type="InterPro" id="IPR011765">
    <property type="entry name" value="Pept_M16_N"/>
</dbReference>
<feature type="domain" description="Peptidase M16 C-terminal" evidence="5">
    <location>
        <begin position="185"/>
        <end position="345"/>
    </location>
</feature>
<accession>A0A8S1ELJ2</accession>
<evidence type="ECO:0000259" key="5">
    <source>
        <dbReference type="Pfam" id="PF05193"/>
    </source>
</evidence>
<dbReference type="FunFam" id="3.30.830.10:FF:000021">
    <property type="entry name" value="Cytochrome b-c1 complex subunit 2"/>
    <property type="match status" value="1"/>
</dbReference>
<dbReference type="PANTHER" id="PTHR11851">
    <property type="entry name" value="METALLOPROTEASE"/>
    <property type="match status" value="1"/>
</dbReference>
<comment type="subcellular location">
    <subcellularLocation>
        <location evidence="1">Mitochondrion</location>
    </subcellularLocation>
</comment>
<dbReference type="EMBL" id="CADEPM010000003">
    <property type="protein sequence ID" value="CAB3402103.1"/>
    <property type="molecule type" value="Genomic_DNA"/>
</dbReference>
<keyword evidence="2" id="KW-0809">Transit peptide</keyword>
<dbReference type="GO" id="GO:0005739">
    <property type="term" value="C:mitochondrion"/>
    <property type="evidence" value="ECO:0007669"/>
    <property type="project" value="UniProtKB-SubCell"/>
</dbReference>
<dbReference type="Gene3D" id="3.30.830.10">
    <property type="entry name" value="Metalloenzyme, LuxS/M16 peptidase-like"/>
    <property type="match status" value="2"/>
</dbReference>
<feature type="domain" description="Peptidase M16 N-terminal" evidence="4">
    <location>
        <begin position="32"/>
        <end position="175"/>
    </location>
</feature>
<evidence type="ECO:0000256" key="1">
    <source>
        <dbReference type="ARBA" id="ARBA00004173"/>
    </source>
</evidence>
<dbReference type="OrthoDB" id="6369905at2759"/>
<evidence type="ECO:0000259" key="4">
    <source>
        <dbReference type="Pfam" id="PF00675"/>
    </source>
</evidence>
<evidence type="ECO:0000256" key="2">
    <source>
        <dbReference type="ARBA" id="ARBA00022946"/>
    </source>
</evidence>
<name>A0A8S1ELJ2_9PELO</name>
<gene>
    <name evidence="6" type="ORF">CBOVIS_LOCUS4768</name>
</gene>
<dbReference type="InterPro" id="IPR050361">
    <property type="entry name" value="MPP/UQCRC_Complex"/>
</dbReference>
<proteinExistence type="predicted"/>
<evidence type="ECO:0000256" key="3">
    <source>
        <dbReference type="ARBA" id="ARBA00023128"/>
    </source>
</evidence>
<sequence>MRSSAVARSVAAARVQRDSSFTKGKIANGLTVVSQDNNGPVSQLVLAFRAGSRYQSPEQGGLVHHVRNFVGRDVQSYPGLQLVWSAAASGASMKAFSTRDVFGVHLTVPRDKAAYALSILGHTAAKPAFKPWEMEDVIPTLYADIAHKNPYSVVFEDIHRAAYRNGALANSVYATKGQVGSSKSKDLCKFAEKHFVSGNGVIVGYNVDAATLKLYADESGAIENGSSVAVKESPYRGGNFRRHANGKDAHIIIAGQGASSNDVKSLAAQAVLQAVIGKTSPLKFSSLPGTNSLLGKLPSGTVGSAFQAIHDQSGLVGVYILTNGSNAESSVKNTVASLRSAKVQDLEAAKRCAINDILTRSERGSTNALEEAIAALSGGPSTAELISAIGKVSTSDVESLAKKAFSKLSIASYGNISNVPYVDEL</sequence>
<dbReference type="GO" id="GO:0046872">
    <property type="term" value="F:metal ion binding"/>
    <property type="evidence" value="ECO:0007669"/>
    <property type="project" value="InterPro"/>
</dbReference>